<feature type="compositionally biased region" description="Acidic residues" evidence="1">
    <location>
        <begin position="75"/>
        <end position="84"/>
    </location>
</feature>
<keyword evidence="3" id="KW-1185">Reference proteome</keyword>
<reference evidence="2 3" key="1">
    <citation type="journal article" date="2019" name="Nat. Ecol. Evol.">
        <title>Megaphylogeny resolves global patterns of mushroom evolution.</title>
        <authorList>
            <person name="Varga T."/>
            <person name="Krizsan K."/>
            <person name="Foldi C."/>
            <person name="Dima B."/>
            <person name="Sanchez-Garcia M."/>
            <person name="Sanchez-Ramirez S."/>
            <person name="Szollosi G.J."/>
            <person name="Szarkandi J.G."/>
            <person name="Papp V."/>
            <person name="Albert L."/>
            <person name="Andreopoulos W."/>
            <person name="Angelini C."/>
            <person name="Antonin V."/>
            <person name="Barry K.W."/>
            <person name="Bougher N.L."/>
            <person name="Buchanan P."/>
            <person name="Buyck B."/>
            <person name="Bense V."/>
            <person name="Catcheside P."/>
            <person name="Chovatia M."/>
            <person name="Cooper J."/>
            <person name="Damon W."/>
            <person name="Desjardin D."/>
            <person name="Finy P."/>
            <person name="Geml J."/>
            <person name="Haridas S."/>
            <person name="Hughes K."/>
            <person name="Justo A."/>
            <person name="Karasinski D."/>
            <person name="Kautmanova I."/>
            <person name="Kiss B."/>
            <person name="Kocsube S."/>
            <person name="Kotiranta H."/>
            <person name="LaButti K.M."/>
            <person name="Lechner B.E."/>
            <person name="Liimatainen K."/>
            <person name="Lipzen A."/>
            <person name="Lukacs Z."/>
            <person name="Mihaltcheva S."/>
            <person name="Morgado L.N."/>
            <person name="Niskanen T."/>
            <person name="Noordeloos M.E."/>
            <person name="Ohm R.A."/>
            <person name="Ortiz-Santana B."/>
            <person name="Ovrebo C."/>
            <person name="Racz N."/>
            <person name="Riley R."/>
            <person name="Savchenko A."/>
            <person name="Shiryaev A."/>
            <person name="Soop K."/>
            <person name="Spirin V."/>
            <person name="Szebenyi C."/>
            <person name="Tomsovsky M."/>
            <person name="Tulloss R.E."/>
            <person name="Uehling J."/>
            <person name="Grigoriev I.V."/>
            <person name="Vagvolgyi C."/>
            <person name="Papp T."/>
            <person name="Martin F.M."/>
            <person name="Miettinen O."/>
            <person name="Hibbett D.S."/>
            <person name="Nagy L.G."/>
        </authorList>
    </citation>
    <scope>NUCLEOTIDE SEQUENCE [LARGE SCALE GENOMIC DNA]</scope>
    <source>
        <strain evidence="2 3">CBS 962.96</strain>
    </source>
</reference>
<gene>
    <name evidence="2" type="ORF">K435DRAFT_386187</name>
</gene>
<feature type="compositionally biased region" description="Polar residues" evidence="1">
    <location>
        <begin position="147"/>
        <end position="157"/>
    </location>
</feature>
<evidence type="ECO:0000313" key="2">
    <source>
        <dbReference type="EMBL" id="THU85537.1"/>
    </source>
</evidence>
<organism evidence="2 3">
    <name type="scientific">Dendrothele bispora (strain CBS 962.96)</name>
    <dbReference type="NCBI Taxonomy" id="1314807"/>
    <lineage>
        <taxon>Eukaryota</taxon>
        <taxon>Fungi</taxon>
        <taxon>Dikarya</taxon>
        <taxon>Basidiomycota</taxon>
        <taxon>Agaricomycotina</taxon>
        <taxon>Agaricomycetes</taxon>
        <taxon>Agaricomycetidae</taxon>
        <taxon>Agaricales</taxon>
        <taxon>Agaricales incertae sedis</taxon>
        <taxon>Dendrothele</taxon>
    </lineage>
</organism>
<name>A0A4S8L9T1_DENBC</name>
<dbReference type="AlphaFoldDB" id="A0A4S8L9T1"/>
<proteinExistence type="predicted"/>
<dbReference type="EMBL" id="ML179541">
    <property type="protein sequence ID" value="THU85537.1"/>
    <property type="molecule type" value="Genomic_DNA"/>
</dbReference>
<feature type="region of interest" description="Disordered" evidence="1">
    <location>
        <begin position="53"/>
        <end position="165"/>
    </location>
</feature>
<accession>A0A4S8L9T1</accession>
<evidence type="ECO:0000256" key="1">
    <source>
        <dbReference type="SAM" id="MobiDB-lite"/>
    </source>
</evidence>
<sequence>MNQKIAKSLDQWRSLSSPILSLRLPRRPLVDPEALHFSACPCILLILDESDDDDNDAAYNYTLPEVGSESHAEGDSDESDEDTADTFTPPENAHVERDQPSPVPMDADEDMEEPPSRDLESSMPRHSSGSKVASPNSSPMVQAPRVISQQSDPQPKTASPPLVDPEALHFPTCPCICKFLMNLMMTTTMRPITIRFLKLARNLTLKGILMNLMKIRPIPSRLLKMFPR</sequence>
<evidence type="ECO:0000313" key="3">
    <source>
        <dbReference type="Proteomes" id="UP000297245"/>
    </source>
</evidence>
<protein>
    <submittedName>
        <fullName evidence="2">Uncharacterized protein</fullName>
    </submittedName>
</protein>
<feature type="compositionally biased region" description="Polar residues" evidence="1">
    <location>
        <begin position="124"/>
        <end position="140"/>
    </location>
</feature>
<dbReference type="Proteomes" id="UP000297245">
    <property type="component" value="Unassembled WGS sequence"/>
</dbReference>